<feature type="region of interest" description="Disordered" evidence="1">
    <location>
        <begin position="25"/>
        <end position="79"/>
    </location>
</feature>
<feature type="chain" id="PRO_5038559665" description="DUF1541 domain-containing protein" evidence="2">
    <location>
        <begin position="22"/>
        <end position="212"/>
    </location>
</feature>
<evidence type="ECO:0000313" key="4">
    <source>
        <dbReference type="EMBL" id="HAF73216.1"/>
    </source>
</evidence>
<gene>
    <name evidence="4" type="ORF">DCL06_10790</name>
</gene>
<feature type="compositionally biased region" description="Basic and acidic residues" evidence="1">
    <location>
        <begin position="28"/>
        <end position="43"/>
    </location>
</feature>
<dbReference type="AlphaFoldDB" id="A0A3B9QW35"/>
<reference evidence="4 5" key="1">
    <citation type="journal article" date="2018" name="Nat. Biotechnol.">
        <title>A standardized bacterial taxonomy based on genome phylogeny substantially revises the tree of life.</title>
        <authorList>
            <person name="Parks D.H."/>
            <person name="Chuvochina M."/>
            <person name="Waite D.W."/>
            <person name="Rinke C."/>
            <person name="Skarshewski A."/>
            <person name="Chaumeil P.A."/>
            <person name="Hugenholtz P."/>
        </authorList>
    </citation>
    <scope>NUCLEOTIDE SEQUENCE [LARGE SCALE GENOMIC DNA]</scope>
    <source>
        <strain evidence="4">UBA9851</strain>
    </source>
</reference>
<dbReference type="RefSeq" id="WP_312777408.1">
    <property type="nucleotide sequence ID" value="NZ_DAMBBY010000012.1"/>
</dbReference>
<feature type="domain" description="DUF1541" evidence="3">
    <location>
        <begin position="83"/>
        <end position="134"/>
    </location>
</feature>
<sequence>MKFSRTPALASLVLASALTLAACGDDSDGGHDSTDGHAGHDMADMTGMTTEGADDADMQHDHAMDGGEAPAGIAETTDPMYPVGTEVTVLADHMEGMDGATGTVTGAYSTTAYAVSYTPTDGGAPVSDHRWVVQEELEGVKGADGAGDAPLADGTEVTLTADHMAGMEGATATIDSSTQETVYMVDIATTDGMTMTNHKWVTESELAPADAE</sequence>
<feature type="domain" description="DUF1541" evidence="3">
    <location>
        <begin position="153"/>
        <end position="203"/>
    </location>
</feature>
<dbReference type="PROSITE" id="PS51257">
    <property type="entry name" value="PROKAR_LIPOPROTEIN"/>
    <property type="match status" value="1"/>
</dbReference>
<dbReference type="Gene3D" id="2.30.30.1210">
    <property type="entry name" value="Domain of unknown function DUF1541"/>
    <property type="match status" value="1"/>
</dbReference>
<keyword evidence="2" id="KW-0732">Signal</keyword>
<organism evidence="4 5">
    <name type="scientific">Corynebacterium variabile</name>
    <dbReference type="NCBI Taxonomy" id="1727"/>
    <lineage>
        <taxon>Bacteria</taxon>
        <taxon>Bacillati</taxon>
        <taxon>Actinomycetota</taxon>
        <taxon>Actinomycetes</taxon>
        <taxon>Mycobacteriales</taxon>
        <taxon>Corynebacteriaceae</taxon>
        <taxon>Corynebacterium</taxon>
    </lineage>
</organism>
<name>A0A3B9QW35_9CORY</name>
<evidence type="ECO:0000256" key="2">
    <source>
        <dbReference type="SAM" id="SignalP"/>
    </source>
</evidence>
<dbReference type="EMBL" id="DMDD01000260">
    <property type="protein sequence ID" value="HAF73216.1"/>
    <property type="molecule type" value="Genomic_DNA"/>
</dbReference>
<comment type="caution">
    <text evidence="4">The sequence shown here is derived from an EMBL/GenBank/DDBJ whole genome shotgun (WGS) entry which is preliminary data.</text>
</comment>
<dbReference type="Proteomes" id="UP000260925">
    <property type="component" value="Unassembled WGS sequence"/>
</dbReference>
<accession>A0A3B9QW35</accession>
<proteinExistence type="predicted"/>
<evidence type="ECO:0000256" key="1">
    <source>
        <dbReference type="SAM" id="MobiDB-lite"/>
    </source>
</evidence>
<feature type="signal peptide" evidence="2">
    <location>
        <begin position="1"/>
        <end position="21"/>
    </location>
</feature>
<dbReference type="InterPro" id="IPR011438">
    <property type="entry name" value="DUF1541"/>
</dbReference>
<evidence type="ECO:0000259" key="3">
    <source>
        <dbReference type="Pfam" id="PF07563"/>
    </source>
</evidence>
<dbReference type="Pfam" id="PF07563">
    <property type="entry name" value="DUF1541"/>
    <property type="match status" value="2"/>
</dbReference>
<protein>
    <recommendedName>
        <fullName evidence="3">DUF1541 domain-containing protein</fullName>
    </recommendedName>
</protein>
<evidence type="ECO:0000313" key="5">
    <source>
        <dbReference type="Proteomes" id="UP000260925"/>
    </source>
</evidence>